<dbReference type="PANTHER" id="PTHR45398">
    <property type="match status" value="1"/>
</dbReference>
<dbReference type="InterPro" id="IPR045851">
    <property type="entry name" value="AMP-bd_C_sf"/>
</dbReference>
<feature type="domain" description="AMP-dependent synthetase/ligase" evidence="1">
    <location>
        <begin position="132"/>
        <end position="294"/>
    </location>
</feature>
<name>A0ABN1L7A0_9GAMM</name>
<evidence type="ECO:0000313" key="2">
    <source>
        <dbReference type="EMBL" id="GAA0817679.1"/>
    </source>
</evidence>
<dbReference type="Pfam" id="PF00501">
    <property type="entry name" value="AMP-binding"/>
    <property type="match status" value="1"/>
</dbReference>
<protein>
    <submittedName>
        <fullName evidence="2">AMP-binding protein</fullName>
    </submittedName>
</protein>
<dbReference type="RefSeq" id="WP_343817261.1">
    <property type="nucleotide sequence ID" value="NZ_BAAAFA010000006.1"/>
</dbReference>
<dbReference type="PANTHER" id="PTHR45398:SF1">
    <property type="entry name" value="ENZYME, PUTATIVE (JCVI)-RELATED"/>
    <property type="match status" value="1"/>
</dbReference>
<sequence length="466" mass="52530">MTNLSYLAKKAPLFSLAEGDFSGKNFLQDVAFFQKKIQQINKTQINAVVLSESNTYRFSVRLFALAQHGITIYIPNNSQPETLKELQQFSQFSAGSANFPAGFYSLERSVIDDENDIADKSQLSNTLMWPTTGKLIFSTSGSTGKAKLIEKHWWQLNKELSCLITTFAEHSQSINAESTFITTVPHHHIYGMLFRLLWPLKISATLERQIDYPESALNLLKANNNIVLISSPAFLKRLSKDNVFSPYTSNFNRIFSSGGKLDDNDALTLAQQLSLGITQVYGSTESGGIAHRQVTTLPAEPWTVFHDITIKCHDTTQQLLLNSPYLTDSSTITAHNWFVMDDIIELISPQQFNLLGRTDRTVKIEDKRVNLSDIEASLMVHPWVDEARIIVKQGQRDVLAAVIVLTPTGKMAQSELSKFQMNLQLKQTLSEKFNALCLPKKWRYLNELPYNPQGKLTQAALEKVFD</sequence>
<dbReference type="Proteomes" id="UP001500021">
    <property type="component" value="Unassembled WGS sequence"/>
</dbReference>
<dbReference type="Gene3D" id="3.40.50.12780">
    <property type="entry name" value="N-terminal domain of ligase-like"/>
    <property type="match status" value="1"/>
</dbReference>
<dbReference type="SUPFAM" id="SSF56801">
    <property type="entry name" value="Acetyl-CoA synthetase-like"/>
    <property type="match status" value="1"/>
</dbReference>
<accession>A0ABN1L7A0</accession>
<gene>
    <name evidence="2" type="ORF">GCM10009111_19240</name>
</gene>
<proteinExistence type="predicted"/>
<keyword evidence="3" id="KW-1185">Reference proteome</keyword>
<comment type="caution">
    <text evidence="2">The sequence shown here is derived from an EMBL/GenBank/DDBJ whole genome shotgun (WGS) entry which is preliminary data.</text>
</comment>
<organism evidence="2 3">
    <name type="scientific">Colwellia asteriadis</name>
    <dbReference type="NCBI Taxonomy" id="517723"/>
    <lineage>
        <taxon>Bacteria</taxon>
        <taxon>Pseudomonadati</taxon>
        <taxon>Pseudomonadota</taxon>
        <taxon>Gammaproteobacteria</taxon>
        <taxon>Alteromonadales</taxon>
        <taxon>Colwelliaceae</taxon>
        <taxon>Colwellia</taxon>
    </lineage>
</organism>
<dbReference type="Gene3D" id="3.30.300.30">
    <property type="match status" value="1"/>
</dbReference>
<dbReference type="EMBL" id="BAAAFA010000006">
    <property type="protein sequence ID" value="GAA0817679.1"/>
    <property type="molecule type" value="Genomic_DNA"/>
</dbReference>
<evidence type="ECO:0000313" key="3">
    <source>
        <dbReference type="Proteomes" id="UP001500021"/>
    </source>
</evidence>
<reference evidence="2 3" key="1">
    <citation type="journal article" date="2019" name="Int. J. Syst. Evol. Microbiol.">
        <title>The Global Catalogue of Microorganisms (GCM) 10K type strain sequencing project: providing services to taxonomists for standard genome sequencing and annotation.</title>
        <authorList>
            <consortium name="The Broad Institute Genomics Platform"/>
            <consortium name="The Broad Institute Genome Sequencing Center for Infectious Disease"/>
            <person name="Wu L."/>
            <person name="Ma J."/>
        </authorList>
    </citation>
    <scope>NUCLEOTIDE SEQUENCE [LARGE SCALE GENOMIC DNA]</scope>
    <source>
        <strain evidence="2 3">JCM 15608</strain>
    </source>
</reference>
<dbReference type="InterPro" id="IPR042099">
    <property type="entry name" value="ANL_N_sf"/>
</dbReference>
<dbReference type="InterPro" id="IPR000873">
    <property type="entry name" value="AMP-dep_synth/lig_dom"/>
</dbReference>
<evidence type="ECO:0000259" key="1">
    <source>
        <dbReference type="Pfam" id="PF00501"/>
    </source>
</evidence>